<organism evidence="1">
    <name type="scientific">Microviridae sp. cthcR2</name>
    <dbReference type="NCBI Taxonomy" id="2826741"/>
    <lineage>
        <taxon>Viruses</taxon>
        <taxon>Monodnaviria</taxon>
        <taxon>Sangervirae</taxon>
        <taxon>Phixviricota</taxon>
        <taxon>Malgrandaviricetes</taxon>
        <taxon>Petitvirales</taxon>
        <taxon>Microviridae</taxon>
    </lineage>
</organism>
<dbReference type="EMBL" id="BK015211">
    <property type="protein sequence ID" value="DAD96152.1"/>
    <property type="molecule type" value="Genomic_DNA"/>
</dbReference>
<proteinExistence type="predicted"/>
<reference evidence="1" key="1">
    <citation type="journal article" date="2021" name="Proc. Natl. Acad. Sci. U.S.A.">
        <title>A Catalog of Tens of Thousands of Viruses from Human Metagenomes Reveals Hidden Associations with Chronic Diseases.</title>
        <authorList>
            <person name="Tisza M.J."/>
            <person name="Buck C.B."/>
        </authorList>
    </citation>
    <scope>NUCLEOTIDE SEQUENCE</scope>
    <source>
        <strain evidence="1">CthcR2</strain>
    </source>
</reference>
<name>A0A8S5NPK1_9VIRU</name>
<evidence type="ECO:0000313" key="1">
    <source>
        <dbReference type="EMBL" id="DAD96152.1"/>
    </source>
</evidence>
<accession>A0A8S5NPK1</accession>
<protein>
    <submittedName>
        <fullName evidence="1">DNA pilot protein VP2</fullName>
    </submittedName>
</protein>
<sequence length="400" mass="44553">MSFKNIIGGLFGGIGSVVSGAVGSKTTSDTNKTNLKINQMNNDFNAREAQKARDFQLAMWNRENEYNSAASQRKRLEEAGYNPYMSDAQAGTAAGMSGTSASTASGAVPQIPYTPDFQSVGVNLASALKMMSEKKKADIENLNMSDLLRSQIWQNIGATDWRNASPEARAYNLSQGRKAAELGMASLEENLSNQRWSNNLLVANISNTLLDAEAKTVLNKYLDENQRAELNIKAANYEYLVMSGQMKSQEVQNLIADEILTYAKARGRKIANRVAEQTAGELIKATNNTNMYFGDYYASRNKYSPQDAFHDSSTLRSNAGSAAERYRQSKFDTKLQPWREAVNSTNMIFNGIGSGLDAYTRYQNGKVFRSRDYGDWSIIEDYMPNPDGGYTRNKTKRRRR</sequence>